<name>A0A1I4NMU3_9GAMM</name>
<reference evidence="2" key="1">
    <citation type="submission" date="2016-10" db="EMBL/GenBank/DDBJ databases">
        <authorList>
            <person name="Varghese N."/>
            <person name="Submissions S."/>
        </authorList>
    </citation>
    <scope>NUCLEOTIDE SEQUENCE [LARGE SCALE GENOMIC DNA]</scope>
    <source>
        <strain evidence="2">CGMCC 1.7061</strain>
    </source>
</reference>
<dbReference type="Pfam" id="PF20227">
    <property type="entry name" value="DUF6586"/>
    <property type="match status" value="1"/>
</dbReference>
<protein>
    <recommendedName>
        <fullName evidence="3">PasA protein</fullName>
    </recommendedName>
</protein>
<dbReference type="RefSeq" id="WP_092021304.1">
    <property type="nucleotide sequence ID" value="NZ_FOUE01000002.1"/>
</dbReference>
<dbReference type="OrthoDB" id="6366876at2"/>
<proteinExistence type="predicted"/>
<dbReference type="InterPro" id="IPR046493">
    <property type="entry name" value="DUF6586"/>
</dbReference>
<organism evidence="1 2">
    <name type="scientific">Marinobacter zhejiangensis</name>
    <dbReference type="NCBI Taxonomy" id="488535"/>
    <lineage>
        <taxon>Bacteria</taxon>
        <taxon>Pseudomonadati</taxon>
        <taxon>Pseudomonadota</taxon>
        <taxon>Gammaproteobacteria</taxon>
        <taxon>Pseudomonadales</taxon>
        <taxon>Marinobacteraceae</taxon>
        <taxon>Marinobacter</taxon>
    </lineage>
</organism>
<evidence type="ECO:0008006" key="3">
    <source>
        <dbReference type="Google" id="ProtNLM"/>
    </source>
</evidence>
<evidence type="ECO:0000313" key="2">
    <source>
        <dbReference type="Proteomes" id="UP000198519"/>
    </source>
</evidence>
<evidence type="ECO:0000313" key="1">
    <source>
        <dbReference type="EMBL" id="SFM16854.1"/>
    </source>
</evidence>
<sequence length="158" mass="17503">MASQFQFLVSQKLFLAKTLLATQERSSHQAEREAMNQGAVELMLRARRLLLAMISDFYQHRGSSPTDLATLSALIGDDAAEIVELAHLITQPGNWWARLDELEAGQDKPPAKQKTVSAENIIAVSVASGPDRSPDSLADVIDTMKRFSDTVAERHNEW</sequence>
<accession>A0A1I4NMU3</accession>
<dbReference type="Proteomes" id="UP000198519">
    <property type="component" value="Unassembled WGS sequence"/>
</dbReference>
<dbReference type="AlphaFoldDB" id="A0A1I4NMU3"/>
<keyword evidence="2" id="KW-1185">Reference proteome</keyword>
<dbReference type="STRING" id="488535.SAMN04487963_1509"/>
<dbReference type="EMBL" id="FOUE01000002">
    <property type="protein sequence ID" value="SFM16854.1"/>
    <property type="molecule type" value="Genomic_DNA"/>
</dbReference>
<gene>
    <name evidence="1" type="ORF">SAMN04487963_1509</name>
</gene>